<evidence type="ECO:0000313" key="2">
    <source>
        <dbReference type="Proteomes" id="UP001107961"/>
    </source>
</evidence>
<dbReference type="PANTHER" id="PTHR48100">
    <property type="entry name" value="BROAD-SPECIFICITY PHOSPHATASE YOR283W-RELATED"/>
    <property type="match status" value="1"/>
</dbReference>
<dbReference type="InterPro" id="IPR013078">
    <property type="entry name" value="His_Pase_superF_clade-1"/>
</dbReference>
<organism evidence="1 2">
    <name type="scientific">Alloalcanivorax xenomutans</name>
    <dbReference type="NCBI Taxonomy" id="1094342"/>
    <lineage>
        <taxon>Bacteria</taxon>
        <taxon>Pseudomonadati</taxon>
        <taxon>Pseudomonadota</taxon>
        <taxon>Gammaproteobacteria</taxon>
        <taxon>Oceanospirillales</taxon>
        <taxon>Alcanivoracaceae</taxon>
        <taxon>Alloalcanivorax</taxon>
    </lineage>
</organism>
<dbReference type="SMART" id="SM00855">
    <property type="entry name" value="PGAM"/>
    <property type="match status" value="1"/>
</dbReference>
<dbReference type="Pfam" id="PF00300">
    <property type="entry name" value="His_Phos_1"/>
    <property type="match status" value="1"/>
</dbReference>
<protein>
    <submittedName>
        <fullName evidence="1">Histidine phosphatase family protein</fullName>
    </submittedName>
</protein>
<dbReference type="Proteomes" id="UP001107961">
    <property type="component" value="Unassembled WGS sequence"/>
</dbReference>
<dbReference type="GO" id="GO:0016791">
    <property type="term" value="F:phosphatase activity"/>
    <property type="evidence" value="ECO:0007669"/>
    <property type="project" value="TreeGrafter"/>
</dbReference>
<dbReference type="Gene3D" id="3.40.50.1240">
    <property type="entry name" value="Phosphoglycerate mutase-like"/>
    <property type="match status" value="1"/>
</dbReference>
<keyword evidence="2" id="KW-1185">Reference proteome</keyword>
<dbReference type="InterPro" id="IPR029033">
    <property type="entry name" value="His_PPase_superfam"/>
</dbReference>
<reference evidence="1" key="1">
    <citation type="submission" date="2022-01" db="EMBL/GenBank/DDBJ databases">
        <authorList>
            <person name="Karlyshev A.V."/>
            <person name="Jaspars M."/>
        </authorList>
    </citation>
    <scope>NUCLEOTIDE SEQUENCE</scope>
    <source>
        <strain evidence="1">AGSA3-2</strain>
    </source>
</reference>
<dbReference type="InterPro" id="IPR050275">
    <property type="entry name" value="PGM_Phosphatase"/>
</dbReference>
<accession>A0A9Q3W870</accession>
<gene>
    <name evidence="1" type="ORF">LZG35_19150</name>
</gene>
<dbReference type="EMBL" id="JAJVKT010000029">
    <property type="protein sequence ID" value="MCE7510760.1"/>
    <property type="molecule type" value="Genomic_DNA"/>
</dbReference>
<dbReference type="SUPFAM" id="SSF53254">
    <property type="entry name" value="Phosphoglycerate mutase-like"/>
    <property type="match status" value="1"/>
</dbReference>
<dbReference type="AlphaFoldDB" id="A0A9Q3W870"/>
<dbReference type="PANTHER" id="PTHR48100:SF1">
    <property type="entry name" value="HISTIDINE PHOSPHATASE FAMILY PROTEIN-RELATED"/>
    <property type="match status" value="1"/>
</dbReference>
<evidence type="ECO:0000313" key="1">
    <source>
        <dbReference type="EMBL" id="MCE7510760.1"/>
    </source>
</evidence>
<comment type="caution">
    <text evidence="1">The sequence shown here is derived from an EMBL/GenBank/DDBJ whole genome shotgun (WGS) entry which is preliminary data.</text>
</comment>
<sequence>MAKLFLVRHGQAAFGEDNYDQLSELGHQQARWLGEYFRERGVTFKRALAGGLMRQQDTAKSLLAATENPPPLDTHPGLDEYDGHALYTSHTGSADVAGHQKRDAVDYWRTFRGAYQGWVDGTLVGEHESWADFGGRIQQALSTLCTGLSREDNVLAVSSGGVIGTTIAGLLQTAPRSAIELNFQFRNSAFCEIIVGRSEWRLSTFNALPHLDRPDRRDAITFV</sequence>
<name>A0A9Q3W870_9GAMM</name>
<dbReference type="GeneID" id="94684852"/>
<dbReference type="CDD" id="cd07067">
    <property type="entry name" value="HP_PGM_like"/>
    <property type="match status" value="1"/>
</dbReference>
<dbReference type="RefSeq" id="WP_063141414.1">
    <property type="nucleotide sequence ID" value="NZ_CBDDTQ010000003.1"/>
</dbReference>
<dbReference type="KEGG" id="axe:P40_00495"/>
<dbReference type="GO" id="GO:0005737">
    <property type="term" value="C:cytoplasm"/>
    <property type="evidence" value="ECO:0007669"/>
    <property type="project" value="TreeGrafter"/>
</dbReference>
<proteinExistence type="predicted"/>